<keyword evidence="11" id="KW-0325">Glycoprotein</keyword>
<feature type="domain" description="Cadherin" evidence="14">
    <location>
        <begin position="245"/>
        <end position="352"/>
    </location>
</feature>
<evidence type="ECO:0000256" key="2">
    <source>
        <dbReference type="ARBA" id="ARBA00004251"/>
    </source>
</evidence>
<evidence type="ECO:0000256" key="7">
    <source>
        <dbReference type="ARBA" id="ARBA00022837"/>
    </source>
</evidence>
<keyword evidence="4 13" id="KW-0812">Transmembrane</keyword>
<dbReference type="InterPro" id="IPR020894">
    <property type="entry name" value="Cadherin_CS"/>
</dbReference>
<dbReference type="SUPFAM" id="SSF49313">
    <property type="entry name" value="Cadherin-like"/>
    <property type="match status" value="6"/>
</dbReference>
<evidence type="ECO:0000313" key="16">
    <source>
        <dbReference type="Proteomes" id="UP001066276"/>
    </source>
</evidence>
<protein>
    <recommendedName>
        <fullName evidence="14">Cadherin domain-containing protein</fullName>
    </recommendedName>
</protein>
<keyword evidence="7 12" id="KW-0106">Calcium</keyword>
<dbReference type="InterPro" id="IPR015919">
    <property type="entry name" value="Cadherin-like_sf"/>
</dbReference>
<dbReference type="FunFam" id="2.60.40.60:FF:000006">
    <property type="entry name" value="Protocadherin alpha 2"/>
    <property type="match status" value="1"/>
</dbReference>
<dbReference type="FunFam" id="2.60.40.60:FF:000001">
    <property type="entry name" value="Protocadherin alpha 2"/>
    <property type="match status" value="1"/>
</dbReference>
<feature type="domain" description="Cadherin" evidence="14">
    <location>
        <begin position="458"/>
        <end position="563"/>
    </location>
</feature>
<dbReference type="FunFam" id="2.60.40.60:FF:000004">
    <property type="entry name" value="Protocadherin 1 gamma 2"/>
    <property type="match status" value="1"/>
</dbReference>
<dbReference type="Gene3D" id="2.60.40.60">
    <property type="entry name" value="Cadherins"/>
    <property type="match status" value="6"/>
</dbReference>
<dbReference type="PROSITE" id="PS00232">
    <property type="entry name" value="CADHERIN_1"/>
    <property type="match status" value="3"/>
</dbReference>
<dbReference type="FunFam" id="2.60.40.60:FF:000129">
    <property type="entry name" value="protocadherin alpha-C2 isoform X1"/>
    <property type="match status" value="1"/>
</dbReference>
<reference evidence="15" key="1">
    <citation type="journal article" date="2022" name="bioRxiv">
        <title>Sequencing and chromosome-scale assembly of the giantPleurodeles waltlgenome.</title>
        <authorList>
            <person name="Brown T."/>
            <person name="Elewa A."/>
            <person name="Iarovenko S."/>
            <person name="Subramanian E."/>
            <person name="Araus A.J."/>
            <person name="Petzold A."/>
            <person name="Susuki M."/>
            <person name="Suzuki K.-i.T."/>
            <person name="Hayashi T."/>
            <person name="Toyoda A."/>
            <person name="Oliveira C."/>
            <person name="Osipova E."/>
            <person name="Leigh N.D."/>
            <person name="Simon A."/>
            <person name="Yun M.H."/>
        </authorList>
    </citation>
    <scope>NUCLEOTIDE SEQUENCE</scope>
    <source>
        <strain evidence="15">20211129_DDA</strain>
        <tissue evidence="15">Liver</tissue>
    </source>
</reference>
<dbReference type="PROSITE" id="PS50268">
    <property type="entry name" value="CADHERIN_2"/>
    <property type="match status" value="6"/>
</dbReference>
<dbReference type="InterPro" id="IPR002126">
    <property type="entry name" value="Cadherin-like_dom"/>
</dbReference>
<evidence type="ECO:0000313" key="15">
    <source>
        <dbReference type="EMBL" id="KAJ1128041.1"/>
    </source>
</evidence>
<dbReference type="GO" id="GO:0007156">
    <property type="term" value="P:homophilic cell adhesion via plasma membrane adhesion molecules"/>
    <property type="evidence" value="ECO:0007669"/>
    <property type="project" value="InterPro"/>
</dbReference>
<keyword evidence="3" id="KW-1003">Cell membrane</keyword>
<dbReference type="InterPro" id="IPR013164">
    <property type="entry name" value="Cadherin_N"/>
</dbReference>
<keyword evidence="8" id="KW-0130">Cell adhesion</keyword>
<dbReference type="GO" id="GO:0005509">
    <property type="term" value="F:calcium ion binding"/>
    <property type="evidence" value="ECO:0007669"/>
    <property type="project" value="UniProtKB-UniRule"/>
</dbReference>
<dbReference type="PANTHER" id="PTHR24028">
    <property type="entry name" value="CADHERIN-87A"/>
    <property type="match status" value="1"/>
</dbReference>
<evidence type="ECO:0000259" key="14">
    <source>
        <dbReference type="PROSITE" id="PS50268"/>
    </source>
</evidence>
<feature type="domain" description="Cadherin" evidence="14">
    <location>
        <begin position="136"/>
        <end position="244"/>
    </location>
</feature>
<dbReference type="InterPro" id="IPR032455">
    <property type="entry name" value="Cadherin_C"/>
</dbReference>
<dbReference type="EMBL" id="JANPWB010000011">
    <property type="protein sequence ID" value="KAJ1128041.1"/>
    <property type="molecule type" value="Genomic_DNA"/>
</dbReference>
<dbReference type="PRINTS" id="PR00205">
    <property type="entry name" value="CADHERIN"/>
</dbReference>
<dbReference type="AlphaFoldDB" id="A0AAV7PIN9"/>
<accession>A0AAV7PIN9</accession>
<evidence type="ECO:0000256" key="12">
    <source>
        <dbReference type="PROSITE-ProRule" id="PRU00043"/>
    </source>
</evidence>
<evidence type="ECO:0000256" key="9">
    <source>
        <dbReference type="ARBA" id="ARBA00022989"/>
    </source>
</evidence>
<evidence type="ECO:0000256" key="13">
    <source>
        <dbReference type="SAM" id="Phobius"/>
    </source>
</evidence>
<evidence type="ECO:0000256" key="5">
    <source>
        <dbReference type="ARBA" id="ARBA00022729"/>
    </source>
</evidence>
<dbReference type="Pfam" id="PF16492">
    <property type="entry name" value="Cadherin_C_2"/>
    <property type="match status" value="1"/>
</dbReference>
<dbReference type="PANTHER" id="PTHR24028:SF133">
    <property type="entry name" value="PROTOCADHERIN ALPHA-4"/>
    <property type="match status" value="1"/>
</dbReference>
<name>A0AAV7PIN9_PLEWA</name>
<feature type="transmembrane region" description="Helical" evidence="13">
    <location>
        <begin position="690"/>
        <end position="713"/>
    </location>
</feature>
<dbReference type="Pfam" id="PF08266">
    <property type="entry name" value="Cadherin_2"/>
    <property type="match status" value="1"/>
</dbReference>
<evidence type="ECO:0000256" key="8">
    <source>
        <dbReference type="ARBA" id="ARBA00022889"/>
    </source>
</evidence>
<evidence type="ECO:0000256" key="10">
    <source>
        <dbReference type="ARBA" id="ARBA00023136"/>
    </source>
</evidence>
<comment type="subcellular location">
    <subcellularLocation>
        <location evidence="2">Cell membrane</location>
        <topology evidence="2">Single-pass type I membrane protein</topology>
    </subcellularLocation>
</comment>
<comment type="function">
    <text evidence="1">Potential calcium-dependent cell-adhesion protein. May be involved in the establishment and maintenance of specific neuronal connections in the brain.</text>
</comment>
<evidence type="ECO:0000256" key="1">
    <source>
        <dbReference type="ARBA" id="ARBA00003436"/>
    </source>
</evidence>
<proteinExistence type="predicted"/>
<dbReference type="InterPro" id="IPR050174">
    <property type="entry name" value="Protocadherin/Cadherin-CA"/>
</dbReference>
<dbReference type="CDD" id="cd11304">
    <property type="entry name" value="Cadherin_repeat"/>
    <property type="match status" value="6"/>
</dbReference>
<dbReference type="FunFam" id="2.60.40.60:FF:000007">
    <property type="entry name" value="Protocadherin alpha 2"/>
    <property type="match status" value="1"/>
</dbReference>
<keyword evidence="10 13" id="KW-0472">Membrane</keyword>
<keyword evidence="9 13" id="KW-1133">Transmembrane helix</keyword>
<gene>
    <name evidence="15" type="ORF">NDU88_006432</name>
</gene>
<sequence length="800" mass="87328">MVAPCESFLWKCRQRWLSLLLLGSLGDLALGQLRYAVSEEVEPGTFVGNIAKDLGLDLVLLNSRGLKLVSGAAKQPFQVNMNSGLLLTNARIDREEMCAQSPSCKLVSEIVIDNPLEMHRLEVDIVDVNDNAPSFVDSEITLSILETTSPGSRFPVQKAVDPDSGTNALKGYTLNANPNFELSVIADSDRNKSPQLVLKNVLDRERASLHNLLLTAFDGGEPRRSGTLQINILVQDANDNAPSFDQLIYHVQLSENVAPGTTAVQLHATDRDEGPNGDVMYYFSKPVPEVVKRAFSIDAHSGAITVQGEIDFEETREFELFVEAVDKGPFAVPGQCKVVVEILDVNDNTPCITITSQTLSVAEDAKPGTVIALLIVSDKDSGENGNTSCSLPPGLPFVLENTFNNHHSLVLRGSLDRESVEHYEVTLTAVDGGSPPLSASTVISVRVSDVNDNCPKFTQPSYSLHLVENNVPGAQVFAISAADPDLKENGHLTYSLVGDIVRGGFVSINSENGKIYAMKSFDYEEIKHFRFQVQTKDAGVPPLSSNVSVDVFILDQNDNAPEILPSYHQTHSLGGEVIPRSVEPGYLVSKIRAVDADSGYNAWLLYQTGYSRDNSPFKVGLYTGEIRTSRPIRESDAADHRFIVVVKDHGEPALSSTVTVTISLSNSNAEILTEFRKETETEHSISDINLYLVICIAVISFIFLVTVIIFVAIRILKANKSLSSCNQKQCAPALGHLCYFENSYNVCLSNSGNGTLDLNGVYPVLPKESTNEVNRFLVAWDKPQNVDDLLMIGEDQVSQP</sequence>
<keyword evidence="16" id="KW-1185">Reference proteome</keyword>
<dbReference type="GO" id="GO:0005886">
    <property type="term" value="C:plasma membrane"/>
    <property type="evidence" value="ECO:0007669"/>
    <property type="project" value="UniProtKB-SubCell"/>
</dbReference>
<dbReference type="Pfam" id="PF00028">
    <property type="entry name" value="Cadherin"/>
    <property type="match status" value="5"/>
</dbReference>
<dbReference type="Proteomes" id="UP001066276">
    <property type="component" value="Chromosome 7"/>
</dbReference>
<feature type="domain" description="Cadherin" evidence="14">
    <location>
        <begin position="353"/>
        <end position="457"/>
    </location>
</feature>
<evidence type="ECO:0000256" key="11">
    <source>
        <dbReference type="ARBA" id="ARBA00023180"/>
    </source>
</evidence>
<dbReference type="FunFam" id="2.60.40.60:FF:000002">
    <property type="entry name" value="Protocadherin alpha 2"/>
    <property type="match status" value="1"/>
</dbReference>
<keyword evidence="6" id="KW-0677">Repeat</keyword>
<feature type="domain" description="Cadherin" evidence="14">
    <location>
        <begin position="578"/>
        <end position="675"/>
    </location>
</feature>
<feature type="domain" description="Cadherin" evidence="14">
    <location>
        <begin position="77"/>
        <end position="135"/>
    </location>
</feature>
<keyword evidence="5" id="KW-0732">Signal</keyword>
<organism evidence="15 16">
    <name type="scientific">Pleurodeles waltl</name>
    <name type="common">Iberian ribbed newt</name>
    <dbReference type="NCBI Taxonomy" id="8319"/>
    <lineage>
        <taxon>Eukaryota</taxon>
        <taxon>Metazoa</taxon>
        <taxon>Chordata</taxon>
        <taxon>Craniata</taxon>
        <taxon>Vertebrata</taxon>
        <taxon>Euteleostomi</taxon>
        <taxon>Amphibia</taxon>
        <taxon>Batrachia</taxon>
        <taxon>Caudata</taxon>
        <taxon>Salamandroidea</taxon>
        <taxon>Salamandridae</taxon>
        <taxon>Pleurodelinae</taxon>
        <taxon>Pleurodeles</taxon>
    </lineage>
</organism>
<evidence type="ECO:0000256" key="6">
    <source>
        <dbReference type="ARBA" id="ARBA00022737"/>
    </source>
</evidence>
<dbReference type="SMART" id="SM00112">
    <property type="entry name" value="CA"/>
    <property type="match status" value="6"/>
</dbReference>
<comment type="caution">
    <text evidence="15">The sequence shown here is derived from an EMBL/GenBank/DDBJ whole genome shotgun (WGS) entry which is preliminary data.</text>
</comment>
<evidence type="ECO:0000256" key="3">
    <source>
        <dbReference type="ARBA" id="ARBA00022475"/>
    </source>
</evidence>
<evidence type="ECO:0000256" key="4">
    <source>
        <dbReference type="ARBA" id="ARBA00022692"/>
    </source>
</evidence>